<evidence type="ECO:0000259" key="3">
    <source>
        <dbReference type="Pfam" id="PF01408"/>
    </source>
</evidence>
<proteinExistence type="inferred from homology"/>
<evidence type="ECO:0000256" key="2">
    <source>
        <dbReference type="ARBA" id="ARBA00023002"/>
    </source>
</evidence>
<dbReference type="InterPro" id="IPR000683">
    <property type="entry name" value="Gfo/Idh/MocA-like_OxRdtase_N"/>
</dbReference>
<evidence type="ECO:0000313" key="5">
    <source>
        <dbReference type="EMBL" id="SDK47630.1"/>
    </source>
</evidence>
<dbReference type="Gene3D" id="3.40.50.720">
    <property type="entry name" value="NAD(P)-binding Rossmann-like Domain"/>
    <property type="match status" value="1"/>
</dbReference>
<name>A0A7Z7BSN4_9HYPH</name>
<dbReference type="InterPro" id="IPR055170">
    <property type="entry name" value="GFO_IDH_MocA-like_dom"/>
</dbReference>
<organism evidence="5 6">
    <name type="scientific">Agrobacterium fabrum</name>
    <dbReference type="NCBI Taxonomy" id="1176649"/>
    <lineage>
        <taxon>Bacteria</taxon>
        <taxon>Pseudomonadati</taxon>
        <taxon>Pseudomonadota</taxon>
        <taxon>Alphaproteobacteria</taxon>
        <taxon>Hyphomicrobiales</taxon>
        <taxon>Rhizobiaceae</taxon>
        <taxon>Rhizobium/Agrobacterium group</taxon>
        <taxon>Agrobacterium</taxon>
        <taxon>Agrobacterium tumefaciens complex</taxon>
    </lineage>
</organism>
<reference evidence="5 6" key="1">
    <citation type="submission" date="2016-10" db="EMBL/GenBank/DDBJ databases">
        <authorList>
            <person name="Varghese N."/>
            <person name="Submissions S."/>
        </authorList>
    </citation>
    <scope>NUCLEOTIDE SEQUENCE [LARGE SCALE GENOMIC DNA]</scope>
    <source>
        <strain evidence="5 6">PDC82</strain>
    </source>
</reference>
<dbReference type="GO" id="GO:0000166">
    <property type="term" value="F:nucleotide binding"/>
    <property type="evidence" value="ECO:0007669"/>
    <property type="project" value="InterPro"/>
</dbReference>
<feature type="domain" description="GFO/IDH/MocA-like oxidoreductase" evidence="4">
    <location>
        <begin position="137"/>
        <end position="257"/>
    </location>
</feature>
<protein>
    <submittedName>
        <fullName evidence="5">Myo-inositol 2-dehydrogenase / D-chiro-inositol 1-dehydrogenase</fullName>
    </submittedName>
</protein>
<dbReference type="AlphaFoldDB" id="A0A7Z7BSN4"/>
<sequence length="339" mass="35817">MTKVKTINVGLIGAGRIGSFHGESVAKRLVDATLIAVADPAPGAAAELADKLGADASYTDVAEMLSHPGLDAVIIATPARFHTNILVQAAEAGKAIFCEKPMALTLEDADRGIAAAKAAGVPLQVGFNRRWDQAFAEGREAIDAGKVGAVQLIRSLTRDPGPFGGDPDRIPLWTIFYETLIHDFDTLLWLNPGAKPVEVFAMADALVRSDARDKGFLDTAIVNIRFDNGSLAVAEANFSAMYGYDIRGEVFGSGGMVTMGDVRRSSMTLFDKTGVSNDTWRRDTDHFIHGYTAQLASFVAAARSGAIKDGPTGTDARNALAIALAAIESVVKKKPVSLG</sequence>
<dbReference type="PANTHER" id="PTHR42840:SF3">
    <property type="entry name" value="BINDING ROSSMANN FOLD OXIDOREDUCTASE, PUTATIVE (AFU_ORTHOLOGUE AFUA_2G10240)-RELATED"/>
    <property type="match status" value="1"/>
</dbReference>
<dbReference type="Pfam" id="PF01408">
    <property type="entry name" value="GFO_IDH_MocA"/>
    <property type="match status" value="1"/>
</dbReference>
<accession>A0A7Z7BSN4</accession>
<dbReference type="InterPro" id="IPR036291">
    <property type="entry name" value="NAD(P)-bd_dom_sf"/>
</dbReference>
<dbReference type="RefSeq" id="WP_080814885.1">
    <property type="nucleotide sequence ID" value="NZ_CP048560.1"/>
</dbReference>
<dbReference type="EMBL" id="FNEW01000009">
    <property type="protein sequence ID" value="SDK47630.1"/>
    <property type="molecule type" value="Genomic_DNA"/>
</dbReference>
<dbReference type="GO" id="GO:0016491">
    <property type="term" value="F:oxidoreductase activity"/>
    <property type="evidence" value="ECO:0007669"/>
    <property type="project" value="UniProtKB-KW"/>
</dbReference>
<dbReference type="PANTHER" id="PTHR42840">
    <property type="entry name" value="NAD(P)-BINDING ROSSMANN-FOLD SUPERFAMILY PROTEIN-RELATED"/>
    <property type="match status" value="1"/>
</dbReference>
<keyword evidence="2" id="KW-0560">Oxidoreductase</keyword>
<evidence type="ECO:0000259" key="4">
    <source>
        <dbReference type="Pfam" id="PF22725"/>
    </source>
</evidence>
<evidence type="ECO:0000256" key="1">
    <source>
        <dbReference type="ARBA" id="ARBA00010928"/>
    </source>
</evidence>
<comment type="caution">
    <text evidence="5">The sequence shown here is derived from an EMBL/GenBank/DDBJ whole genome shotgun (WGS) entry which is preliminary data.</text>
</comment>
<dbReference type="Gene3D" id="3.30.360.10">
    <property type="entry name" value="Dihydrodipicolinate Reductase, domain 2"/>
    <property type="match status" value="1"/>
</dbReference>
<dbReference type="Proteomes" id="UP000198917">
    <property type="component" value="Unassembled WGS sequence"/>
</dbReference>
<dbReference type="Pfam" id="PF22725">
    <property type="entry name" value="GFO_IDH_MocA_C3"/>
    <property type="match status" value="1"/>
</dbReference>
<gene>
    <name evidence="5" type="ORF">SAMN05428983_5094</name>
</gene>
<feature type="domain" description="Gfo/Idh/MocA-like oxidoreductase N-terminal" evidence="3">
    <location>
        <begin position="7"/>
        <end position="127"/>
    </location>
</feature>
<comment type="similarity">
    <text evidence="1">Belongs to the Gfo/Idh/MocA family.</text>
</comment>
<dbReference type="SUPFAM" id="SSF51735">
    <property type="entry name" value="NAD(P)-binding Rossmann-fold domains"/>
    <property type="match status" value="1"/>
</dbReference>
<evidence type="ECO:0000313" key="6">
    <source>
        <dbReference type="Proteomes" id="UP000198917"/>
    </source>
</evidence>
<dbReference type="SUPFAM" id="SSF55347">
    <property type="entry name" value="Glyceraldehyde-3-phosphate dehydrogenase-like, C-terminal domain"/>
    <property type="match status" value="1"/>
</dbReference>